<dbReference type="PROSITE" id="PS51156">
    <property type="entry name" value="ELM2"/>
    <property type="match status" value="1"/>
</dbReference>
<organism evidence="4">
    <name type="scientific">Dermatophagoides farinae</name>
    <name type="common">American house dust mite</name>
    <dbReference type="NCBI Taxonomy" id="6954"/>
    <lineage>
        <taxon>Eukaryota</taxon>
        <taxon>Metazoa</taxon>
        <taxon>Ecdysozoa</taxon>
        <taxon>Arthropoda</taxon>
        <taxon>Chelicerata</taxon>
        <taxon>Arachnida</taxon>
        <taxon>Acari</taxon>
        <taxon>Acariformes</taxon>
        <taxon>Sarcoptiformes</taxon>
        <taxon>Astigmata</taxon>
        <taxon>Psoroptidia</taxon>
        <taxon>Analgoidea</taxon>
        <taxon>Pyroglyphidae</taxon>
        <taxon>Dermatophagoidinae</taxon>
        <taxon>Dermatophagoides</taxon>
    </lineage>
</organism>
<feature type="coiled-coil region" evidence="2">
    <location>
        <begin position="167"/>
        <end position="194"/>
    </location>
</feature>
<protein>
    <recommendedName>
        <fullName evidence="3">ELM2 domain-containing protein</fullName>
    </recommendedName>
</protein>
<keyword evidence="1" id="KW-0539">Nucleus</keyword>
<dbReference type="Gene3D" id="4.10.1240.50">
    <property type="match status" value="1"/>
</dbReference>
<feature type="domain" description="ELM2" evidence="3">
    <location>
        <begin position="3"/>
        <end position="97"/>
    </location>
</feature>
<reference evidence="4" key="1">
    <citation type="submission" date="2020-06" db="EMBL/GenBank/DDBJ databases">
        <authorList>
            <person name="Ji K."/>
            <person name="Li J."/>
        </authorList>
    </citation>
    <scope>NUCLEOTIDE SEQUENCE</scope>
    <source>
        <strain evidence="4">JKM2019</strain>
        <tissue evidence="4">Whole body</tissue>
    </source>
</reference>
<dbReference type="EMBL" id="SDOV01000007">
    <property type="protein sequence ID" value="KAH7639358.1"/>
    <property type="molecule type" value="Genomic_DNA"/>
</dbReference>
<dbReference type="AlphaFoldDB" id="A0A9D4NW02"/>
<evidence type="ECO:0000259" key="3">
    <source>
        <dbReference type="PROSITE" id="PS51156"/>
    </source>
</evidence>
<keyword evidence="2" id="KW-0175">Coiled coil</keyword>
<evidence type="ECO:0000256" key="2">
    <source>
        <dbReference type="SAM" id="Coils"/>
    </source>
</evidence>
<sequence length="194" mass="23327">MMPRISVVNKDTAKEKNWITDIPNYEPPPIIDYKEPTYNHNNDQLVWIPNLVDDNELDEFIAVAKETNDWTLDQSHCFLHAFDYDIKKALKNLAIFRTVRSKPFDRCQQISMQHMMIHDNRIKTNRFPNHYELVKFLICDNHESLIRKDIISEILKSEIEYDEILKREQAIRELAQKQQQMIKNKKKMRKIKDK</sequence>
<name>A0A9D4NW02_DERFA</name>
<dbReference type="Proteomes" id="UP000828236">
    <property type="component" value="Unassembled WGS sequence"/>
</dbReference>
<comment type="caution">
    <text evidence="4">The sequence shown here is derived from an EMBL/GenBank/DDBJ whole genome shotgun (WGS) entry which is preliminary data.</text>
</comment>
<gene>
    <name evidence="4" type="ORF">HUG17_3391</name>
</gene>
<reference evidence="4" key="2">
    <citation type="journal article" date="2021" name="World Allergy Organ. J.">
        <title>Chromosome-level assembly of Dermatophagoides farinae genome and transcriptome reveals two novel allergens Der f 37 and Der f 39.</title>
        <authorList>
            <person name="Chen J."/>
            <person name="Cai Z."/>
            <person name="Fan D."/>
            <person name="Hu J."/>
            <person name="Hou Y."/>
            <person name="He Y."/>
            <person name="Zhang Z."/>
            <person name="Zhao Z."/>
            <person name="Gao P."/>
            <person name="Hu W."/>
            <person name="Sun J."/>
            <person name="Li J."/>
            <person name="Ji K."/>
        </authorList>
    </citation>
    <scope>NUCLEOTIDE SEQUENCE</scope>
    <source>
        <strain evidence="4">JKM2019</strain>
    </source>
</reference>
<evidence type="ECO:0000256" key="1">
    <source>
        <dbReference type="ARBA" id="ARBA00023242"/>
    </source>
</evidence>
<evidence type="ECO:0000313" key="4">
    <source>
        <dbReference type="EMBL" id="KAH7639358.1"/>
    </source>
</evidence>
<proteinExistence type="predicted"/>
<accession>A0A9D4NW02</accession>
<dbReference type="InterPro" id="IPR000949">
    <property type="entry name" value="ELM2_dom"/>
</dbReference>
<dbReference type="Pfam" id="PF01448">
    <property type="entry name" value="ELM2"/>
    <property type="match status" value="1"/>
</dbReference>